<dbReference type="RefSeq" id="WP_131001108.1">
    <property type="nucleotide sequence ID" value="NZ_JBHSZR010000002.1"/>
</dbReference>
<evidence type="ECO:0000313" key="1">
    <source>
        <dbReference type="EMBL" id="TBN54855.1"/>
    </source>
</evidence>
<comment type="caution">
    <text evidence="1">The sequence shown here is derived from an EMBL/GenBank/DDBJ whole genome shotgun (WGS) entry which is preliminary data.</text>
</comment>
<dbReference type="Gene3D" id="1.20.910.10">
    <property type="entry name" value="Heme oxygenase-like"/>
    <property type="match status" value="1"/>
</dbReference>
<reference evidence="1 2" key="1">
    <citation type="submission" date="2019-02" db="EMBL/GenBank/DDBJ databases">
        <title>Hansschlegelia quercus sp. nov., a novel methylotrophic bacterium from buds of oak (Quercus robur L.).</title>
        <authorList>
            <person name="Agafonova N.V."/>
            <person name="Kaparullina E.N."/>
            <person name="Grouzdev D.S."/>
            <person name="Doronina N.V."/>
        </authorList>
    </citation>
    <scope>NUCLEOTIDE SEQUENCE [LARGE SCALE GENOMIC DNA]</scope>
    <source>
        <strain evidence="1 2">Dub</strain>
    </source>
</reference>
<dbReference type="Pfam" id="PF01126">
    <property type="entry name" value="Heme_oxygenase"/>
    <property type="match status" value="1"/>
</dbReference>
<dbReference type="EMBL" id="SIUB01000001">
    <property type="protein sequence ID" value="TBN54855.1"/>
    <property type="molecule type" value="Genomic_DNA"/>
</dbReference>
<protein>
    <submittedName>
        <fullName evidence="1">Biliverdin-producing heme oxygenase</fullName>
    </submittedName>
</protein>
<dbReference type="GO" id="GO:0004392">
    <property type="term" value="F:heme oxygenase (decyclizing) activity"/>
    <property type="evidence" value="ECO:0007669"/>
    <property type="project" value="InterPro"/>
</dbReference>
<dbReference type="Proteomes" id="UP000291613">
    <property type="component" value="Unassembled WGS sequence"/>
</dbReference>
<dbReference type="GO" id="GO:0006788">
    <property type="term" value="P:heme oxidation"/>
    <property type="evidence" value="ECO:0007669"/>
    <property type="project" value="InterPro"/>
</dbReference>
<sequence>MSLVAEADTQALSRRLKAETTEAHAALDAAIMAKAPFASREAYGHFLVVQHAFHAEIDRLINDVDAAVLPRADRRFGQIEADLADLGLAPAAPSVPRVFEPGQTVDPARALGWLYVAEGSNLGAAFLLKAAAGLGLDEAFGARHLAGAPEGRGARWRAFSAALDAVPLDPAGETRAIEGAREAFAHVRALVDVAF</sequence>
<dbReference type="InterPro" id="IPR016053">
    <property type="entry name" value="Haem_Oase-like"/>
</dbReference>
<evidence type="ECO:0000313" key="2">
    <source>
        <dbReference type="Proteomes" id="UP000291613"/>
    </source>
</evidence>
<keyword evidence="2" id="KW-1185">Reference proteome</keyword>
<organism evidence="1 2">
    <name type="scientific">Hansschlegelia quercus</name>
    <dbReference type="NCBI Taxonomy" id="2528245"/>
    <lineage>
        <taxon>Bacteria</taxon>
        <taxon>Pseudomonadati</taxon>
        <taxon>Pseudomonadota</taxon>
        <taxon>Alphaproteobacteria</taxon>
        <taxon>Hyphomicrobiales</taxon>
        <taxon>Methylopilaceae</taxon>
        <taxon>Hansschlegelia</taxon>
    </lineage>
</organism>
<dbReference type="CDD" id="cd19166">
    <property type="entry name" value="HemeO-bac"/>
    <property type="match status" value="1"/>
</dbReference>
<dbReference type="OrthoDB" id="9149607at2"/>
<accession>A0A4Q9GNU1</accession>
<dbReference type="InterPro" id="IPR016084">
    <property type="entry name" value="Haem_Oase-like_multi-hlx"/>
</dbReference>
<dbReference type="SUPFAM" id="SSF48613">
    <property type="entry name" value="Heme oxygenase-like"/>
    <property type="match status" value="1"/>
</dbReference>
<proteinExistence type="predicted"/>
<dbReference type="AlphaFoldDB" id="A0A4Q9GNU1"/>
<name>A0A4Q9GNU1_9HYPH</name>
<gene>
    <name evidence="1" type="ORF">EYR15_01450</name>
</gene>